<keyword evidence="1" id="KW-0472">Membrane</keyword>
<reference evidence="2" key="1">
    <citation type="submission" date="2016-10" db="EMBL/GenBank/DDBJ databases">
        <authorList>
            <person name="de Groot N.N."/>
        </authorList>
    </citation>
    <scope>NUCLEOTIDE SEQUENCE</scope>
</reference>
<feature type="transmembrane region" description="Helical" evidence="1">
    <location>
        <begin position="171"/>
        <end position="189"/>
    </location>
</feature>
<evidence type="ECO:0000313" key="2">
    <source>
        <dbReference type="EMBL" id="SFV61808.1"/>
    </source>
</evidence>
<feature type="transmembrane region" description="Helical" evidence="1">
    <location>
        <begin position="96"/>
        <end position="124"/>
    </location>
</feature>
<evidence type="ECO:0000256" key="1">
    <source>
        <dbReference type="SAM" id="Phobius"/>
    </source>
</evidence>
<protein>
    <submittedName>
        <fullName evidence="2">Paraquat-inducible protein A</fullName>
    </submittedName>
</protein>
<keyword evidence="1" id="KW-1133">Transmembrane helix</keyword>
<accession>A0A1W1C7H4</accession>
<feature type="transmembrane region" description="Helical" evidence="1">
    <location>
        <begin position="136"/>
        <end position="159"/>
    </location>
</feature>
<proteinExistence type="predicted"/>
<gene>
    <name evidence="2" type="ORF">MNB_SV-12-947</name>
</gene>
<feature type="transmembrane region" description="Helical" evidence="1">
    <location>
        <begin position="51"/>
        <end position="76"/>
    </location>
</feature>
<name>A0A1W1C7H4_9ZZZZ</name>
<sequence length="221" mass="25230">MKKNELDQLIICKKCHTLHRKIELHHGTKARCSLCDTVLYRDHKNLIDTTLALSLVSLISLVVAFSFSILTININGIYQSLDMISIFVTIFEHKEYLVGVMLAFLIFLFPVSIFISIVIILTLMKLKKSGYLVKRLLILIAKLLPWSMVDIFFISILVAMVKLFDFAQLELGIGFGAFSVILILNLFILKRINLSDVWEEYDSIYGENDCRDNGTALSQYS</sequence>
<dbReference type="EMBL" id="FPHE01000108">
    <property type="protein sequence ID" value="SFV61808.1"/>
    <property type="molecule type" value="Genomic_DNA"/>
</dbReference>
<dbReference type="AlphaFoldDB" id="A0A1W1C7H4"/>
<organism evidence="2">
    <name type="scientific">hydrothermal vent metagenome</name>
    <dbReference type="NCBI Taxonomy" id="652676"/>
    <lineage>
        <taxon>unclassified sequences</taxon>
        <taxon>metagenomes</taxon>
        <taxon>ecological metagenomes</taxon>
    </lineage>
</organism>
<dbReference type="Pfam" id="PF04403">
    <property type="entry name" value="PqiA"/>
    <property type="match status" value="1"/>
</dbReference>
<dbReference type="InterPro" id="IPR007498">
    <property type="entry name" value="PqiA-like"/>
</dbReference>
<keyword evidence="1" id="KW-0812">Transmembrane</keyword>